<protein>
    <submittedName>
        <fullName evidence="2">Uncharacterized protein</fullName>
    </submittedName>
</protein>
<accession>A0A803LMU4</accession>
<organism evidence="2 3">
    <name type="scientific">Chenopodium quinoa</name>
    <name type="common">Quinoa</name>
    <dbReference type="NCBI Taxonomy" id="63459"/>
    <lineage>
        <taxon>Eukaryota</taxon>
        <taxon>Viridiplantae</taxon>
        <taxon>Streptophyta</taxon>
        <taxon>Embryophyta</taxon>
        <taxon>Tracheophyta</taxon>
        <taxon>Spermatophyta</taxon>
        <taxon>Magnoliopsida</taxon>
        <taxon>eudicotyledons</taxon>
        <taxon>Gunneridae</taxon>
        <taxon>Pentapetalae</taxon>
        <taxon>Caryophyllales</taxon>
        <taxon>Chenopodiaceae</taxon>
        <taxon>Chenopodioideae</taxon>
        <taxon>Atripliceae</taxon>
        <taxon>Chenopodium</taxon>
    </lineage>
</organism>
<reference evidence="2" key="2">
    <citation type="submission" date="2021-03" db="UniProtKB">
        <authorList>
            <consortium name="EnsemblPlants"/>
        </authorList>
    </citation>
    <scope>IDENTIFICATION</scope>
</reference>
<dbReference type="Gramene" id="AUR62016273-RA">
    <property type="protein sequence ID" value="AUR62016273-RA:cds"/>
    <property type="gene ID" value="AUR62016273"/>
</dbReference>
<reference evidence="2" key="1">
    <citation type="journal article" date="2017" name="Nature">
        <title>The genome of Chenopodium quinoa.</title>
        <authorList>
            <person name="Jarvis D.E."/>
            <person name="Ho Y.S."/>
            <person name="Lightfoot D.J."/>
            <person name="Schmoeckel S.M."/>
            <person name="Li B."/>
            <person name="Borm T.J.A."/>
            <person name="Ohyanagi H."/>
            <person name="Mineta K."/>
            <person name="Michell C.T."/>
            <person name="Saber N."/>
            <person name="Kharbatia N.M."/>
            <person name="Rupper R.R."/>
            <person name="Sharp A.R."/>
            <person name="Dally N."/>
            <person name="Boughton B.A."/>
            <person name="Woo Y.H."/>
            <person name="Gao G."/>
            <person name="Schijlen E.G.W.M."/>
            <person name="Guo X."/>
            <person name="Momin A.A."/>
            <person name="Negrao S."/>
            <person name="Al-Babili S."/>
            <person name="Gehring C."/>
            <person name="Roessner U."/>
            <person name="Jung C."/>
            <person name="Murphy K."/>
            <person name="Arold S.T."/>
            <person name="Gojobori T."/>
            <person name="van der Linden C.G."/>
            <person name="van Loo E.N."/>
            <person name="Jellen E.N."/>
            <person name="Maughan P.J."/>
            <person name="Tester M."/>
        </authorList>
    </citation>
    <scope>NUCLEOTIDE SEQUENCE [LARGE SCALE GENOMIC DNA]</scope>
    <source>
        <strain evidence="2">cv. PI 614886</strain>
    </source>
</reference>
<sequence>MKIYMKPNMKPLLRFLDFGCFSSPSSTPNKTVAGNTDVKMTTEKLEVNSRAIRMKRPLRQPPKPRPDAGNGGQIHAAA</sequence>
<dbReference type="OMA" id="KPNMKPL"/>
<dbReference type="Proteomes" id="UP000596660">
    <property type="component" value="Unplaced"/>
</dbReference>
<keyword evidence="3" id="KW-1185">Reference proteome</keyword>
<name>A0A803LMU4_CHEQI</name>
<evidence type="ECO:0000313" key="2">
    <source>
        <dbReference type="EnsemblPlants" id="AUR62016273-RA:cds"/>
    </source>
</evidence>
<proteinExistence type="predicted"/>
<evidence type="ECO:0000256" key="1">
    <source>
        <dbReference type="SAM" id="MobiDB-lite"/>
    </source>
</evidence>
<dbReference type="EnsemblPlants" id="AUR62016273-RA">
    <property type="protein sequence ID" value="AUR62016273-RA:cds"/>
    <property type="gene ID" value="AUR62016273"/>
</dbReference>
<feature type="region of interest" description="Disordered" evidence="1">
    <location>
        <begin position="52"/>
        <end position="78"/>
    </location>
</feature>
<dbReference type="AlphaFoldDB" id="A0A803LMU4"/>
<evidence type="ECO:0000313" key="3">
    <source>
        <dbReference type="Proteomes" id="UP000596660"/>
    </source>
</evidence>